<evidence type="ECO:0000313" key="2">
    <source>
        <dbReference type="EMBL" id="KAG5565485.1"/>
    </source>
</evidence>
<sequence>MNSHLILLSEPSKTLSSPKRKKAHIADSDEDTVSYLGTGRVTRSRQAIREQEKAEEEEKEKQEAELDEHAKLSSFSRKRPSHRSSSTQTLDTSSSHQNPSQEVPTVEPIIEENLDTVVDLNQIGNLGGSSEPSTVEALNARNSVDFPPTASEIPPSEVLETFTSQDATLELNLNGSSSTHMASSSTVSFDVTAFGLKVKAFCDKLCVPIQTPVVLSHMDELAVLLDPPTSRLKPTFSNEEVQELTEIHQRFATLDFSFLIEHQLWDQFEICCQALAILKPNSSELTQPLQHGVSNIRSDFPYIQDLFQERKALQMVEEDMEKLHSQALSNRNSYKEDLLKLQTL</sequence>
<organism evidence="2 3">
    <name type="scientific">Rhododendron griersonianum</name>
    <dbReference type="NCBI Taxonomy" id="479676"/>
    <lineage>
        <taxon>Eukaryota</taxon>
        <taxon>Viridiplantae</taxon>
        <taxon>Streptophyta</taxon>
        <taxon>Embryophyta</taxon>
        <taxon>Tracheophyta</taxon>
        <taxon>Spermatophyta</taxon>
        <taxon>Magnoliopsida</taxon>
        <taxon>eudicotyledons</taxon>
        <taxon>Gunneridae</taxon>
        <taxon>Pentapetalae</taxon>
        <taxon>asterids</taxon>
        <taxon>Ericales</taxon>
        <taxon>Ericaceae</taxon>
        <taxon>Ericoideae</taxon>
        <taxon>Rhodoreae</taxon>
        <taxon>Rhododendron</taxon>
    </lineage>
</organism>
<dbReference type="AlphaFoldDB" id="A0AAV6LL98"/>
<dbReference type="Proteomes" id="UP000823749">
    <property type="component" value="Chromosome 1"/>
</dbReference>
<keyword evidence="3" id="KW-1185">Reference proteome</keyword>
<feature type="compositionally biased region" description="Basic and acidic residues" evidence="1">
    <location>
        <begin position="59"/>
        <end position="71"/>
    </location>
</feature>
<accession>A0AAV6LL98</accession>
<feature type="region of interest" description="Disordered" evidence="1">
    <location>
        <begin position="1"/>
        <end position="105"/>
    </location>
</feature>
<reference evidence="2" key="1">
    <citation type="submission" date="2020-08" db="EMBL/GenBank/DDBJ databases">
        <title>Plant Genome Project.</title>
        <authorList>
            <person name="Zhang R.-G."/>
        </authorList>
    </citation>
    <scope>NUCLEOTIDE SEQUENCE</scope>
    <source>
        <strain evidence="2">WSP0</strain>
        <tissue evidence="2">Leaf</tissue>
    </source>
</reference>
<feature type="compositionally biased region" description="Low complexity" evidence="1">
    <location>
        <begin position="84"/>
        <end position="95"/>
    </location>
</feature>
<protein>
    <submittedName>
        <fullName evidence="2">Uncharacterized protein</fullName>
    </submittedName>
</protein>
<proteinExistence type="predicted"/>
<name>A0AAV6LL98_9ERIC</name>
<evidence type="ECO:0000256" key="1">
    <source>
        <dbReference type="SAM" id="MobiDB-lite"/>
    </source>
</evidence>
<comment type="caution">
    <text evidence="2">The sequence shown here is derived from an EMBL/GenBank/DDBJ whole genome shotgun (WGS) entry which is preliminary data.</text>
</comment>
<dbReference type="EMBL" id="JACTNZ010000001">
    <property type="protein sequence ID" value="KAG5565485.1"/>
    <property type="molecule type" value="Genomic_DNA"/>
</dbReference>
<gene>
    <name evidence="2" type="ORF">RHGRI_001393</name>
</gene>
<evidence type="ECO:0000313" key="3">
    <source>
        <dbReference type="Proteomes" id="UP000823749"/>
    </source>
</evidence>